<dbReference type="InParanoid" id="F4S1Z7"/>
<evidence type="ECO:0000313" key="4">
    <source>
        <dbReference type="Proteomes" id="UP000001072"/>
    </source>
</evidence>
<evidence type="ECO:0000313" key="3">
    <source>
        <dbReference type="EMBL" id="EGG01352.1"/>
    </source>
</evidence>
<dbReference type="GO" id="GO:0032797">
    <property type="term" value="C:SMN complex"/>
    <property type="evidence" value="ECO:0007669"/>
    <property type="project" value="TreeGrafter"/>
</dbReference>
<accession>F4S1Z7</accession>
<comment type="similarity">
    <text evidence="1">Belongs to the gemin-2 family.</text>
</comment>
<dbReference type="HOGENOM" id="CLU_061593_0_0_1"/>
<name>F4S1Z7_MELLP</name>
<dbReference type="AlphaFoldDB" id="F4S1Z7"/>
<reference evidence="4" key="1">
    <citation type="journal article" date="2011" name="Proc. Natl. Acad. Sci. U.S.A.">
        <title>Obligate biotrophy features unraveled by the genomic analysis of rust fungi.</title>
        <authorList>
            <person name="Duplessis S."/>
            <person name="Cuomo C.A."/>
            <person name="Lin Y.-C."/>
            <person name="Aerts A."/>
            <person name="Tisserant E."/>
            <person name="Veneault-Fourrey C."/>
            <person name="Joly D.L."/>
            <person name="Hacquard S."/>
            <person name="Amselem J."/>
            <person name="Cantarel B.L."/>
            <person name="Chiu R."/>
            <person name="Coutinho P.M."/>
            <person name="Feau N."/>
            <person name="Field M."/>
            <person name="Frey P."/>
            <person name="Gelhaye E."/>
            <person name="Goldberg J."/>
            <person name="Grabherr M.G."/>
            <person name="Kodira C.D."/>
            <person name="Kohler A."/>
            <person name="Kuees U."/>
            <person name="Lindquist E.A."/>
            <person name="Lucas S.M."/>
            <person name="Mago R."/>
            <person name="Mauceli E."/>
            <person name="Morin E."/>
            <person name="Murat C."/>
            <person name="Pangilinan J.L."/>
            <person name="Park R."/>
            <person name="Pearson M."/>
            <person name="Quesneville H."/>
            <person name="Rouhier N."/>
            <person name="Sakthikumar S."/>
            <person name="Salamov A.A."/>
            <person name="Schmutz J."/>
            <person name="Selles B."/>
            <person name="Shapiro H."/>
            <person name="Tanguay P."/>
            <person name="Tuskan G.A."/>
            <person name="Henrissat B."/>
            <person name="Van de Peer Y."/>
            <person name="Rouze P."/>
            <person name="Ellis J.G."/>
            <person name="Dodds P.N."/>
            <person name="Schein J.E."/>
            <person name="Zhong S."/>
            <person name="Hamelin R.C."/>
            <person name="Grigoriev I.V."/>
            <person name="Szabo L.J."/>
            <person name="Martin F."/>
        </authorList>
    </citation>
    <scope>NUCLEOTIDE SEQUENCE [LARGE SCALE GENOMIC DNA]</scope>
    <source>
        <strain evidence="4">98AG31 / pathotype 3-4-7</strain>
    </source>
</reference>
<feature type="compositionally biased region" description="Basic and acidic residues" evidence="2">
    <location>
        <begin position="73"/>
        <end position="82"/>
    </location>
</feature>
<dbReference type="eggNOG" id="ENOG502SA3J">
    <property type="taxonomic scope" value="Eukaryota"/>
</dbReference>
<dbReference type="GO" id="GO:0005634">
    <property type="term" value="C:nucleus"/>
    <property type="evidence" value="ECO:0007669"/>
    <property type="project" value="TreeGrafter"/>
</dbReference>
<sequence>MPHDQPTSSFDGQQADFYDDYDDEMNSHPDFAEGAYENDGNEEWADEYEEEEEESQEMFPIGYSIEFSPPRFDGNDEGKSSDAPRGGLGSQALPVPDSMRSDWDGIPQDGAEYLFTVRFVQAESRPRVVAKENPYALKPRSRKARSTTPSGNPGSSSSVDVAWRAQFAFRFNNMRKSLQDQEPDNWSMDNAYLNTPPANDESNWRIFIFGKKVVPSSGDQTLIKWVGAKQPIPTFLKALDQVTVIAILTHYTGWIEERLYSLMALIEQHTETPGDDSEADTAHEITLLSAHDGSWLLGLLSILDSVLTAQDIYRLRALARACKRVAQIADAASTQAVSQDDSSHQEAAAGWMVVAAIADVWGQKDLWED</sequence>
<dbReference type="PANTHER" id="PTHR12794">
    <property type="entry name" value="GEMIN2"/>
    <property type="match status" value="1"/>
</dbReference>
<feature type="region of interest" description="Disordered" evidence="2">
    <location>
        <begin position="131"/>
        <end position="158"/>
    </location>
</feature>
<dbReference type="Gene3D" id="1.20.58.1070">
    <property type="match status" value="1"/>
</dbReference>
<feature type="compositionally biased region" description="Low complexity" evidence="2">
    <location>
        <begin position="146"/>
        <end position="158"/>
    </location>
</feature>
<feature type="compositionally biased region" description="Polar residues" evidence="2">
    <location>
        <begin position="1"/>
        <end position="12"/>
    </location>
</feature>
<organism evidence="4">
    <name type="scientific">Melampsora larici-populina (strain 98AG31 / pathotype 3-4-7)</name>
    <name type="common">Poplar leaf rust fungus</name>
    <dbReference type="NCBI Taxonomy" id="747676"/>
    <lineage>
        <taxon>Eukaryota</taxon>
        <taxon>Fungi</taxon>
        <taxon>Dikarya</taxon>
        <taxon>Basidiomycota</taxon>
        <taxon>Pucciniomycotina</taxon>
        <taxon>Pucciniomycetes</taxon>
        <taxon>Pucciniales</taxon>
        <taxon>Melampsoraceae</taxon>
        <taxon>Melampsora</taxon>
    </lineage>
</organism>
<dbReference type="PANTHER" id="PTHR12794:SF0">
    <property type="entry name" value="GEM-ASSOCIATED PROTEIN 2"/>
    <property type="match status" value="1"/>
</dbReference>
<dbReference type="GeneID" id="18936294"/>
<proteinExistence type="inferred from homology"/>
<gene>
    <name evidence="3" type="ORF">MELLADRAFT_92560</name>
</gene>
<dbReference type="KEGG" id="mlr:MELLADRAFT_92560"/>
<dbReference type="InterPro" id="IPR035426">
    <property type="entry name" value="Gemin2/Brr1"/>
</dbReference>
<dbReference type="GO" id="GO:0000387">
    <property type="term" value="P:spliceosomal snRNP assembly"/>
    <property type="evidence" value="ECO:0007669"/>
    <property type="project" value="InterPro"/>
</dbReference>
<feature type="compositionally biased region" description="Acidic residues" evidence="2">
    <location>
        <begin position="39"/>
        <end position="56"/>
    </location>
</feature>
<evidence type="ECO:0000256" key="1">
    <source>
        <dbReference type="ARBA" id="ARBA00025758"/>
    </source>
</evidence>
<dbReference type="EMBL" id="GL883139">
    <property type="protein sequence ID" value="EGG01352.1"/>
    <property type="molecule type" value="Genomic_DNA"/>
</dbReference>
<evidence type="ECO:0000256" key="2">
    <source>
        <dbReference type="SAM" id="MobiDB-lite"/>
    </source>
</evidence>
<dbReference type="Proteomes" id="UP000001072">
    <property type="component" value="Unassembled WGS sequence"/>
</dbReference>
<dbReference type="RefSeq" id="XP_007415453.1">
    <property type="nucleotide sequence ID" value="XM_007415391.1"/>
</dbReference>
<keyword evidence="4" id="KW-1185">Reference proteome</keyword>
<protein>
    <submittedName>
        <fullName evidence="3">Uncharacterized protein</fullName>
    </submittedName>
</protein>
<feature type="region of interest" description="Disordered" evidence="2">
    <location>
        <begin position="1"/>
        <end position="100"/>
    </location>
</feature>
<dbReference type="Pfam" id="PF04938">
    <property type="entry name" value="SIP1"/>
    <property type="match status" value="1"/>
</dbReference>
<dbReference type="VEuPathDB" id="FungiDB:MELLADRAFT_92560"/>
<dbReference type="OrthoDB" id="428895at2759"/>